<feature type="region of interest" description="Disordered" evidence="3">
    <location>
        <begin position="1"/>
        <end position="27"/>
    </location>
</feature>
<reference evidence="4 5" key="1">
    <citation type="journal article" date="2016" name="Proc. Natl. Acad. Sci. U.S.A.">
        <title>Comparative genomics of biotechnologically important yeasts.</title>
        <authorList>
            <person name="Riley R."/>
            <person name="Haridas S."/>
            <person name="Wolfe K.H."/>
            <person name="Lopes M.R."/>
            <person name="Hittinger C.T."/>
            <person name="Goeker M."/>
            <person name="Salamov A.A."/>
            <person name="Wisecaver J.H."/>
            <person name="Long T.M."/>
            <person name="Calvey C.H."/>
            <person name="Aerts A.L."/>
            <person name="Barry K.W."/>
            <person name="Choi C."/>
            <person name="Clum A."/>
            <person name="Coughlan A.Y."/>
            <person name="Deshpande S."/>
            <person name="Douglass A.P."/>
            <person name="Hanson S.J."/>
            <person name="Klenk H.-P."/>
            <person name="LaButti K.M."/>
            <person name="Lapidus A."/>
            <person name="Lindquist E.A."/>
            <person name="Lipzen A.M."/>
            <person name="Meier-Kolthoff J.P."/>
            <person name="Ohm R.A."/>
            <person name="Otillar R.P."/>
            <person name="Pangilinan J.L."/>
            <person name="Peng Y."/>
            <person name="Rokas A."/>
            <person name="Rosa C.A."/>
            <person name="Scheuner C."/>
            <person name="Sibirny A.A."/>
            <person name="Slot J.C."/>
            <person name="Stielow J.B."/>
            <person name="Sun H."/>
            <person name="Kurtzman C.P."/>
            <person name="Blackwell M."/>
            <person name="Grigoriev I.V."/>
            <person name="Jeffries T.W."/>
        </authorList>
    </citation>
    <scope>NUCLEOTIDE SEQUENCE [LARGE SCALE GENOMIC DNA]</scope>
    <source>
        <strain evidence="4 5">NRRL Y-11557</strain>
    </source>
</reference>
<comment type="similarity">
    <text evidence="1">Belongs to the BLOC1S1 family.</text>
</comment>
<evidence type="ECO:0000256" key="1">
    <source>
        <dbReference type="ARBA" id="ARBA00007133"/>
    </source>
</evidence>
<dbReference type="InterPro" id="IPR009395">
    <property type="entry name" value="BLOC1S1"/>
</dbReference>
<evidence type="ECO:0000256" key="3">
    <source>
        <dbReference type="SAM" id="MobiDB-lite"/>
    </source>
</evidence>
<proteinExistence type="inferred from homology"/>
<evidence type="ECO:0000313" key="4">
    <source>
        <dbReference type="EMBL" id="ODQ70129.1"/>
    </source>
</evidence>
<evidence type="ECO:0000313" key="5">
    <source>
        <dbReference type="Proteomes" id="UP000094385"/>
    </source>
</evidence>
<dbReference type="GO" id="GO:0016197">
    <property type="term" value="P:endosomal transport"/>
    <property type="evidence" value="ECO:0007669"/>
    <property type="project" value="TreeGrafter"/>
</dbReference>
<keyword evidence="5" id="KW-1185">Reference proteome</keyword>
<evidence type="ECO:0000256" key="2">
    <source>
        <dbReference type="ARBA" id="ARBA00019577"/>
    </source>
</evidence>
<dbReference type="PANTHER" id="PTHR13073">
    <property type="entry name" value="BLOC-1 COMPLEX SUBUNIT 1"/>
    <property type="match status" value="1"/>
</dbReference>
<dbReference type="GO" id="GO:0031083">
    <property type="term" value="C:BLOC-1 complex"/>
    <property type="evidence" value="ECO:0007669"/>
    <property type="project" value="InterPro"/>
</dbReference>
<protein>
    <recommendedName>
        <fullName evidence="2">Biogenesis of lysosome-related organelles complex 1 subunit 1</fullName>
    </recommendedName>
</protein>
<gene>
    <name evidence="4" type="ORF">LIPSTDRAFT_6223</name>
</gene>
<dbReference type="STRING" id="675824.A0A1E3PXG0"/>
<dbReference type="Proteomes" id="UP000094385">
    <property type="component" value="Unassembled WGS sequence"/>
</dbReference>
<name>A0A1E3PXG0_LIPST</name>
<organism evidence="4 5">
    <name type="scientific">Lipomyces starkeyi NRRL Y-11557</name>
    <dbReference type="NCBI Taxonomy" id="675824"/>
    <lineage>
        <taxon>Eukaryota</taxon>
        <taxon>Fungi</taxon>
        <taxon>Dikarya</taxon>
        <taxon>Ascomycota</taxon>
        <taxon>Saccharomycotina</taxon>
        <taxon>Lipomycetes</taxon>
        <taxon>Lipomycetales</taxon>
        <taxon>Lipomycetaceae</taxon>
        <taxon>Lipomyces</taxon>
    </lineage>
</organism>
<dbReference type="PANTHER" id="PTHR13073:SF0">
    <property type="entry name" value="BIOGENESIS OF LYSOSOME-RELATED ORGANELLES COMPLEX 1 SUBUNIT 1"/>
    <property type="match status" value="1"/>
</dbReference>
<dbReference type="AlphaFoldDB" id="A0A1E3PXG0"/>
<sequence>MWMPTAVASSNSTTTASSSGTTTDMTASAPALDTGVLRIDVPRLPADIRKQFYRDLQSLTHYVDRDLRQRITSIHANAKLISAQSKHIRGQTFALVKETRKWEETAGKASAILKEAGDVQNWAEILEVELSALEETLRIVDGRENDESVT</sequence>
<dbReference type="Pfam" id="PF06320">
    <property type="entry name" value="GCN5L1"/>
    <property type="match status" value="1"/>
</dbReference>
<accession>A0A1E3PXG0</accession>
<dbReference type="OrthoDB" id="20018at2759"/>
<dbReference type="EMBL" id="KV454301">
    <property type="protein sequence ID" value="ODQ70129.1"/>
    <property type="molecule type" value="Genomic_DNA"/>
</dbReference>